<sequence>MRTIQEMVTSEKYRHVSTGTLARLAERMGKVFASPSTWYRLVRIHKWRTTAFGTQLDDSPHHLDRNPCRT</sequence>
<name>A0A517PLL6_9PLAN</name>
<protein>
    <submittedName>
        <fullName evidence="1">Uncharacterized protein</fullName>
    </submittedName>
</protein>
<evidence type="ECO:0000313" key="2">
    <source>
        <dbReference type="Proteomes" id="UP000320421"/>
    </source>
</evidence>
<gene>
    <name evidence="1" type="ORF">HG66A1_20470</name>
</gene>
<dbReference type="AlphaFoldDB" id="A0A517PLL6"/>
<dbReference type="EMBL" id="CP036266">
    <property type="protein sequence ID" value="QDT20262.1"/>
    <property type="molecule type" value="Genomic_DNA"/>
</dbReference>
<organism evidence="1 2">
    <name type="scientific">Gimesia chilikensis</name>
    <dbReference type="NCBI Taxonomy" id="2605989"/>
    <lineage>
        <taxon>Bacteria</taxon>
        <taxon>Pseudomonadati</taxon>
        <taxon>Planctomycetota</taxon>
        <taxon>Planctomycetia</taxon>
        <taxon>Planctomycetales</taxon>
        <taxon>Planctomycetaceae</taxon>
        <taxon>Gimesia</taxon>
    </lineage>
</organism>
<dbReference type="Proteomes" id="UP000320421">
    <property type="component" value="Chromosome"/>
</dbReference>
<reference evidence="1 2" key="1">
    <citation type="submission" date="2019-02" db="EMBL/GenBank/DDBJ databases">
        <title>Deep-cultivation of Planctomycetes and their phenomic and genomic characterization uncovers novel biology.</title>
        <authorList>
            <person name="Wiegand S."/>
            <person name="Jogler M."/>
            <person name="Boedeker C."/>
            <person name="Pinto D."/>
            <person name="Vollmers J."/>
            <person name="Rivas-Marin E."/>
            <person name="Kohn T."/>
            <person name="Peeters S.H."/>
            <person name="Heuer A."/>
            <person name="Rast P."/>
            <person name="Oberbeckmann S."/>
            <person name="Bunk B."/>
            <person name="Jeske O."/>
            <person name="Meyerdierks A."/>
            <person name="Storesund J.E."/>
            <person name="Kallscheuer N."/>
            <person name="Luecker S."/>
            <person name="Lage O.M."/>
            <person name="Pohl T."/>
            <person name="Merkel B.J."/>
            <person name="Hornburger P."/>
            <person name="Mueller R.-W."/>
            <person name="Bruemmer F."/>
            <person name="Labrenz M."/>
            <person name="Spormann A.M."/>
            <person name="Op den Camp H."/>
            <person name="Overmann J."/>
            <person name="Amann R."/>
            <person name="Jetten M.S.M."/>
            <person name="Mascher T."/>
            <person name="Medema M.H."/>
            <person name="Devos D.P."/>
            <person name="Kaster A.-K."/>
            <person name="Ovreas L."/>
            <person name="Rohde M."/>
            <person name="Galperin M.Y."/>
            <person name="Jogler C."/>
        </authorList>
    </citation>
    <scope>NUCLEOTIDE SEQUENCE [LARGE SCALE GENOMIC DNA]</scope>
    <source>
        <strain evidence="1 2">HG66A1</strain>
    </source>
</reference>
<proteinExistence type="predicted"/>
<keyword evidence="2" id="KW-1185">Reference proteome</keyword>
<accession>A0A517PLL6</accession>
<evidence type="ECO:0000313" key="1">
    <source>
        <dbReference type="EMBL" id="QDT20262.1"/>
    </source>
</evidence>